<dbReference type="InterPro" id="IPR000182">
    <property type="entry name" value="GNAT_dom"/>
</dbReference>
<keyword evidence="1" id="KW-0808">Transferase</keyword>
<dbReference type="Gene3D" id="3.40.630.30">
    <property type="match status" value="1"/>
</dbReference>
<sequence length="177" mass="20090">MSDTTVISDDRVSLRPVERDDADLLQRSMTDPEIRIPLGSDLRNRHETTEFIEEYIEGDDNLSLVVEAEGERIGIVAAKSLTPVRPGLVYWFLPEYHGQGYGTEAVSCFVEYVFRNVDCHGVHAAAFDFNEGSRALLEGLGFTEEGRFREARFVDGSYVDVVHFGLLRREWEARQSD</sequence>
<dbReference type="InterPro" id="IPR051531">
    <property type="entry name" value="N-acetyltransferase"/>
</dbReference>
<evidence type="ECO:0000313" key="6">
    <source>
        <dbReference type="Proteomes" id="UP001058330"/>
    </source>
</evidence>
<dbReference type="InterPro" id="IPR016181">
    <property type="entry name" value="Acyl_CoA_acyltransferase"/>
</dbReference>
<reference evidence="5" key="1">
    <citation type="submission" date="2021-07" db="EMBL/GenBank/DDBJ databases">
        <title>Studies on halocins as antimicrobial molecules from haloarchaea.</title>
        <authorList>
            <person name="Kumar S."/>
            <person name="Khare S.K."/>
        </authorList>
    </citation>
    <scope>NUCLEOTIDE SEQUENCE</scope>
    <source>
        <strain evidence="5">NCIM 5678</strain>
    </source>
</reference>
<evidence type="ECO:0000256" key="1">
    <source>
        <dbReference type="ARBA" id="ARBA00022679"/>
    </source>
</evidence>
<keyword evidence="2" id="KW-0012">Acyltransferase</keyword>
<feature type="domain" description="N-acetyltransferase" evidence="4">
    <location>
        <begin position="12"/>
        <end position="160"/>
    </location>
</feature>
<dbReference type="Pfam" id="PF13302">
    <property type="entry name" value="Acetyltransf_3"/>
    <property type="match status" value="1"/>
</dbReference>
<dbReference type="PANTHER" id="PTHR43792:SF8">
    <property type="entry name" value="[RIBOSOMAL PROTEIN US5]-ALANINE N-ACETYLTRANSFERASE"/>
    <property type="match status" value="1"/>
</dbReference>
<accession>A0ABY5RF63</accession>
<keyword evidence="6" id="KW-1185">Reference proteome</keyword>
<evidence type="ECO:0000259" key="4">
    <source>
        <dbReference type="PROSITE" id="PS51186"/>
    </source>
</evidence>
<evidence type="ECO:0000313" key="5">
    <source>
        <dbReference type="EMBL" id="UVE49820.1"/>
    </source>
</evidence>
<evidence type="ECO:0000256" key="3">
    <source>
        <dbReference type="ARBA" id="ARBA00038502"/>
    </source>
</evidence>
<gene>
    <name evidence="5" type="ORF">KU306_12990</name>
</gene>
<dbReference type="EMBL" id="CP078063">
    <property type="protein sequence ID" value="UVE49820.1"/>
    <property type="molecule type" value="Genomic_DNA"/>
</dbReference>
<evidence type="ECO:0000256" key="2">
    <source>
        <dbReference type="ARBA" id="ARBA00023315"/>
    </source>
</evidence>
<dbReference type="PROSITE" id="PS51186">
    <property type="entry name" value="GNAT"/>
    <property type="match status" value="1"/>
</dbReference>
<proteinExistence type="inferred from homology"/>
<organism evidence="5 6">
    <name type="scientific">Haloferax larsenii</name>
    <dbReference type="NCBI Taxonomy" id="302484"/>
    <lineage>
        <taxon>Archaea</taxon>
        <taxon>Methanobacteriati</taxon>
        <taxon>Methanobacteriota</taxon>
        <taxon>Stenosarchaea group</taxon>
        <taxon>Halobacteria</taxon>
        <taxon>Halobacteriales</taxon>
        <taxon>Haloferacaceae</taxon>
        <taxon>Haloferax</taxon>
    </lineage>
</organism>
<protein>
    <submittedName>
        <fullName evidence="5">GNAT family N-acetyltransferase</fullName>
    </submittedName>
</protein>
<dbReference type="PANTHER" id="PTHR43792">
    <property type="entry name" value="GNAT FAMILY, PUTATIVE (AFU_ORTHOLOGUE AFUA_3G00765)-RELATED-RELATED"/>
    <property type="match status" value="1"/>
</dbReference>
<name>A0ABY5RF63_HALLR</name>
<dbReference type="GeneID" id="74529838"/>
<dbReference type="Proteomes" id="UP001058330">
    <property type="component" value="Chromosome"/>
</dbReference>
<comment type="similarity">
    <text evidence="3">Belongs to the acetyltransferase family. RimJ subfamily.</text>
</comment>
<dbReference type="SUPFAM" id="SSF55729">
    <property type="entry name" value="Acyl-CoA N-acyltransferases (Nat)"/>
    <property type="match status" value="1"/>
</dbReference>
<dbReference type="RefSeq" id="WP_258302192.1">
    <property type="nucleotide sequence ID" value="NZ_CP078063.1"/>
</dbReference>